<evidence type="ECO:0000313" key="1">
    <source>
        <dbReference type="EMBL" id="KAF6152905.1"/>
    </source>
</evidence>
<dbReference type="EMBL" id="JACGCM010001594">
    <property type="protein sequence ID" value="KAF6152905.1"/>
    <property type="molecule type" value="Genomic_DNA"/>
</dbReference>
<dbReference type="Proteomes" id="UP000541444">
    <property type="component" value="Unassembled WGS sequence"/>
</dbReference>
<reference evidence="1 2" key="1">
    <citation type="journal article" date="2020" name="IScience">
        <title>Genome Sequencing of the Endangered Kingdonia uniflora (Circaeasteraceae, Ranunculales) Reveals Potential Mechanisms of Evolutionary Specialization.</title>
        <authorList>
            <person name="Sun Y."/>
            <person name="Deng T."/>
            <person name="Zhang A."/>
            <person name="Moore M.J."/>
            <person name="Landis J.B."/>
            <person name="Lin N."/>
            <person name="Zhang H."/>
            <person name="Zhang X."/>
            <person name="Huang J."/>
            <person name="Zhang X."/>
            <person name="Sun H."/>
            <person name="Wang H."/>
        </authorList>
    </citation>
    <scope>NUCLEOTIDE SEQUENCE [LARGE SCALE GENOMIC DNA]</scope>
    <source>
        <strain evidence="1">TB1705</strain>
        <tissue evidence="1">Leaf</tissue>
    </source>
</reference>
<accession>A0A7J7MDE8</accession>
<comment type="caution">
    <text evidence="1">The sequence shown here is derived from an EMBL/GenBank/DDBJ whole genome shotgun (WGS) entry which is preliminary data.</text>
</comment>
<sequence>MLSFWTRRMMLNCIGRMQTPRVSQGLGNSFCQKWTAQKVSLSIKRSTLPLQRPRVPHTTIMGSTKAQWYP</sequence>
<proteinExistence type="predicted"/>
<name>A0A7J7MDE8_9MAGN</name>
<organism evidence="1 2">
    <name type="scientific">Kingdonia uniflora</name>
    <dbReference type="NCBI Taxonomy" id="39325"/>
    <lineage>
        <taxon>Eukaryota</taxon>
        <taxon>Viridiplantae</taxon>
        <taxon>Streptophyta</taxon>
        <taxon>Embryophyta</taxon>
        <taxon>Tracheophyta</taxon>
        <taxon>Spermatophyta</taxon>
        <taxon>Magnoliopsida</taxon>
        <taxon>Ranunculales</taxon>
        <taxon>Circaeasteraceae</taxon>
        <taxon>Kingdonia</taxon>
    </lineage>
</organism>
<evidence type="ECO:0000313" key="2">
    <source>
        <dbReference type="Proteomes" id="UP000541444"/>
    </source>
</evidence>
<protein>
    <submittedName>
        <fullName evidence="1">Uncharacterized protein</fullName>
    </submittedName>
</protein>
<dbReference type="AlphaFoldDB" id="A0A7J7MDE8"/>
<gene>
    <name evidence="1" type="ORF">GIB67_039612</name>
</gene>
<keyword evidence="2" id="KW-1185">Reference proteome</keyword>